<dbReference type="EMBL" id="NAAD01000026">
    <property type="protein sequence ID" value="ORJ55851.1"/>
    <property type="molecule type" value="Genomic_DNA"/>
</dbReference>
<dbReference type="OrthoDB" id="9935327at2"/>
<reference evidence="1 2" key="1">
    <citation type="submission" date="2017-03" db="EMBL/GenBank/DDBJ databases">
        <title>Genome sequence of Geothermobacter sp. EPR-M, Deep-Sea Iron Reducer.</title>
        <authorList>
            <person name="Tully B."/>
            <person name="Savalia P."/>
            <person name="Abuyen K."/>
            <person name="Baughan C."/>
            <person name="Romero E."/>
            <person name="Ronkowski C."/>
            <person name="Torres B."/>
            <person name="Tremblay J."/>
            <person name="Trujillo A."/>
            <person name="Tyler M."/>
            <person name="Perez-Rodriguez I."/>
            <person name="Amend J."/>
        </authorList>
    </citation>
    <scope>NUCLEOTIDE SEQUENCE [LARGE SCALE GENOMIC DNA]</scope>
    <source>
        <strain evidence="1 2">EPR-M</strain>
    </source>
</reference>
<sequence>MENSDFRYLKDAHERVRAELEKVQRALADQDTAAARAALKKTREKFAQLEQYYLPMTEVRQLIYDADRVYYLGRATETAKKLRRAKTLLTRISQTGGEPVSSAALKVVVMIDELLETMVGEPTRVPTKLKTLGEKINLMAIKGDLILAGSKL</sequence>
<keyword evidence="2" id="KW-1185">Reference proteome</keyword>
<dbReference type="Proteomes" id="UP000193136">
    <property type="component" value="Unassembled WGS sequence"/>
</dbReference>
<proteinExistence type="predicted"/>
<dbReference type="STRING" id="1969733.B5V00_15045"/>
<gene>
    <name evidence="1" type="ORF">B5V00_15045</name>
</gene>
<dbReference type="RefSeq" id="WP_085011639.1">
    <property type="nucleotide sequence ID" value="NZ_NAAD01000026.1"/>
</dbReference>
<dbReference type="AlphaFoldDB" id="A0A1X0XSH4"/>
<accession>A0A1X0XSH4</accession>
<evidence type="ECO:0000313" key="1">
    <source>
        <dbReference type="EMBL" id="ORJ55851.1"/>
    </source>
</evidence>
<comment type="caution">
    <text evidence="1">The sequence shown here is derived from an EMBL/GenBank/DDBJ whole genome shotgun (WGS) entry which is preliminary data.</text>
</comment>
<organism evidence="1 2">
    <name type="scientific">Geothermobacter hydrogeniphilus</name>
    <dbReference type="NCBI Taxonomy" id="1969733"/>
    <lineage>
        <taxon>Bacteria</taxon>
        <taxon>Pseudomonadati</taxon>
        <taxon>Thermodesulfobacteriota</taxon>
        <taxon>Desulfuromonadia</taxon>
        <taxon>Desulfuromonadales</taxon>
        <taxon>Geothermobacteraceae</taxon>
        <taxon>Geothermobacter</taxon>
    </lineage>
</organism>
<protein>
    <submittedName>
        <fullName evidence="1">Uncharacterized protein</fullName>
    </submittedName>
</protein>
<evidence type="ECO:0000313" key="2">
    <source>
        <dbReference type="Proteomes" id="UP000193136"/>
    </source>
</evidence>
<name>A0A1X0XSH4_9BACT</name>